<dbReference type="PROSITE" id="PS51257">
    <property type="entry name" value="PROKAR_LIPOPROTEIN"/>
    <property type="match status" value="1"/>
</dbReference>
<dbReference type="Pfam" id="PF12915">
    <property type="entry name" value="DUF3833"/>
    <property type="match status" value="1"/>
</dbReference>
<organism evidence="2 3">
    <name type="scientific">Candidatus Thiodiazotropha taylori</name>
    <dbReference type="NCBI Taxonomy" id="2792791"/>
    <lineage>
        <taxon>Bacteria</taxon>
        <taxon>Pseudomonadati</taxon>
        <taxon>Pseudomonadota</taxon>
        <taxon>Gammaproteobacteria</taxon>
        <taxon>Chromatiales</taxon>
        <taxon>Sedimenticolaceae</taxon>
        <taxon>Candidatus Thiodiazotropha</taxon>
    </lineage>
</organism>
<dbReference type="EMBL" id="JAEPCM010000076">
    <property type="protein sequence ID" value="MCG7945298.1"/>
    <property type="molecule type" value="Genomic_DNA"/>
</dbReference>
<feature type="signal peptide" evidence="1">
    <location>
        <begin position="1"/>
        <end position="22"/>
    </location>
</feature>
<protein>
    <submittedName>
        <fullName evidence="2">DUF3833 domain-containing protein</fullName>
    </submittedName>
</protein>
<name>A0A9E4KA50_9GAMM</name>
<evidence type="ECO:0000256" key="1">
    <source>
        <dbReference type="SAM" id="SignalP"/>
    </source>
</evidence>
<sequence length="176" mass="20509">MNLKKTWLAGLMLLVTLGCSNMKPVDYVNTAPEFDLFEFFEGEQQAWGVFIDRFGKLRKRFQVTIVGTIENDQLKLDEWFNYDDGTTEQRTWLITRIDKHQYTGSANDIIGTAHGETYGSALQWQYQMDLTIGGSDWRVHFNDWMFLLDQNTMVNKAVVTKLGFKLGEVILFFRKE</sequence>
<gene>
    <name evidence="2" type="ORF">JAZ07_03015</name>
</gene>
<feature type="chain" id="PRO_5039358519" evidence="1">
    <location>
        <begin position="23"/>
        <end position="176"/>
    </location>
</feature>
<proteinExistence type="predicted"/>
<evidence type="ECO:0000313" key="2">
    <source>
        <dbReference type="EMBL" id="MCG7945298.1"/>
    </source>
</evidence>
<reference evidence="2" key="1">
    <citation type="journal article" date="2021" name="Proc. Natl. Acad. Sci. U.S.A.">
        <title>Global biogeography of chemosynthetic symbionts reveals both localized and globally distributed symbiont groups. .</title>
        <authorList>
            <person name="Osvatic J.T."/>
            <person name="Wilkins L.G.E."/>
            <person name="Leibrecht L."/>
            <person name="Leray M."/>
            <person name="Zauner S."/>
            <person name="Polzin J."/>
            <person name="Camacho Y."/>
            <person name="Gros O."/>
            <person name="van Gils J.A."/>
            <person name="Eisen J.A."/>
            <person name="Petersen J.M."/>
            <person name="Yuen B."/>
        </authorList>
    </citation>
    <scope>NUCLEOTIDE SEQUENCE</scope>
    <source>
        <strain evidence="2">MAGclacostrist064TRANS</strain>
    </source>
</reference>
<accession>A0A9E4KA50</accession>
<dbReference type="InterPro" id="IPR024409">
    <property type="entry name" value="DUF3833"/>
</dbReference>
<dbReference type="Proteomes" id="UP000886667">
    <property type="component" value="Unassembled WGS sequence"/>
</dbReference>
<keyword evidence="1" id="KW-0732">Signal</keyword>
<comment type="caution">
    <text evidence="2">The sequence shown here is derived from an EMBL/GenBank/DDBJ whole genome shotgun (WGS) entry which is preliminary data.</text>
</comment>
<dbReference type="AlphaFoldDB" id="A0A9E4KA50"/>
<evidence type="ECO:0000313" key="3">
    <source>
        <dbReference type="Proteomes" id="UP000886667"/>
    </source>
</evidence>